<evidence type="ECO:0000256" key="1">
    <source>
        <dbReference type="SAM" id="SignalP"/>
    </source>
</evidence>
<sequence length="70" mass="7645">MITLFGKLSVIVAAFLSFMLNERLGYRGHVGCALWQPANVQLDPIASRVPREALADGIDLARFNFTAPAL</sequence>
<keyword evidence="1" id="KW-0732">Signal</keyword>
<accession>A0A8H7CXH4</accession>
<dbReference type="Proteomes" id="UP000620124">
    <property type="component" value="Unassembled WGS sequence"/>
</dbReference>
<dbReference type="AlphaFoldDB" id="A0A8H7CXH4"/>
<comment type="caution">
    <text evidence="2">The sequence shown here is derived from an EMBL/GenBank/DDBJ whole genome shotgun (WGS) entry which is preliminary data.</text>
</comment>
<name>A0A8H7CXH4_9AGAR</name>
<dbReference type="OrthoDB" id="6428174at2759"/>
<dbReference type="EMBL" id="JACAZI010000008">
    <property type="protein sequence ID" value="KAF7354174.1"/>
    <property type="molecule type" value="Genomic_DNA"/>
</dbReference>
<feature type="signal peptide" evidence="1">
    <location>
        <begin position="1"/>
        <end position="25"/>
    </location>
</feature>
<keyword evidence="3" id="KW-1185">Reference proteome</keyword>
<evidence type="ECO:0000313" key="2">
    <source>
        <dbReference type="EMBL" id="KAF7354174.1"/>
    </source>
</evidence>
<organism evidence="2 3">
    <name type="scientific">Mycena venus</name>
    <dbReference type="NCBI Taxonomy" id="2733690"/>
    <lineage>
        <taxon>Eukaryota</taxon>
        <taxon>Fungi</taxon>
        <taxon>Dikarya</taxon>
        <taxon>Basidiomycota</taxon>
        <taxon>Agaricomycotina</taxon>
        <taxon>Agaricomycetes</taxon>
        <taxon>Agaricomycetidae</taxon>
        <taxon>Agaricales</taxon>
        <taxon>Marasmiineae</taxon>
        <taxon>Mycenaceae</taxon>
        <taxon>Mycena</taxon>
    </lineage>
</organism>
<reference evidence="2" key="1">
    <citation type="submission" date="2020-05" db="EMBL/GenBank/DDBJ databases">
        <title>Mycena genomes resolve the evolution of fungal bioluminescence.</title>
        <authorList>
            <person name="Tsai I.J."/>
        </authorList>
    </citation>
    <scope>NUCLEOTIDE SEQUENCE</scope>
    <source>
        <strain evidence="2">CCC161011</strain>
    </source>
</reference>
<gene>
    <name evidence="2" type="ORF">MVEN_01105100</name>
</gene>
<protein>
    <submittedName>
        <fullName evidence="2">Uncharacterized protein</fullName>
    </submittedName>
</protein>
<proteinExistence type="predicted"/>
<feature type="chain" id="PRO_5034723832" evidence="1">
    <location>
        <begin position="26"/>
        <end position="70"/>
    </location>
</feature>
<evidence type="ECO:0000313" key="3">
    <source>
        <dbReference type="Proteomes" id="UP000620124"/>
    </source>
</evidence>